<accession>A0A3P7SEL0</accession>
<dbReference type="OrthoDB" id="5797155at2759"/>
<dbReference type="EMBL" id="UYRT01120488">
    <property type="protein sequence ID" value="VDN50019.1"/>
    <property type="molecule type" value="Genomic_DNA"/>
</dbReference>
<gene>
    <name evidence="1" type="ORF">GPUH_LOCUS27150</name>
</gene>
<protein>
    <submittedName>
        <fullName evidence="1">Uncharacterized protein</fullName>
    </submittedName>
</protein>
<keyword evidence="2" id="KW-1185">Reference proteome</keyword>
<name>A0A3P7SEL0_9BILA</name>
<evidence type="ECO:0000313" key="1">
    <source>
        <dbReference type="EMBL" id="VDN50019.1"/>
    </source>
</evidence>
<dbReference type="Proteomes" id="UP000271098">
    <property type="component" value="Unassembled WGS sequence"/>
</dbReference>
<organism evidence="1 2">
    <name type="scientific">Gongylonema pulchrum</name>
    <dbReference type="NCBI Taxonomy" id="637853"/>
    <lineage>
        <taxon>Eukaryota</taxon>
        <taxon>Metazoa</taxon>
        <taxon>Ecdysozoa</taxon>
        <taxon>Nematoda</taxon>
        <taxon>Chromadorea</taxon>
        <taxon>Rhabditida</taxon>
        <taxon>Spirurina</taxon>
        <taxon>Spiruromorpha</taxon>
        <taxon>Spiruroidea</taxon>
        <taxon>Gongylonematidae</taxon>
        <taxon>Gongylonema</taxon>
    </lineage>
</organism>
<reference evidence="1 2" key="1">
    <citation type="submission" date="2018-11" db="EMBL/GenBank/DDBJ databases">
        <authorList>
            <consortium name="Pathogen Informatics"/>
        </authorList>
    </citation>
    <scope>NUCLEOTIDE SEQUENCE [LARGE SCALE GENOMIC DNA]</scope>
</reference>
<proteinExistence type="predicted"/>
<dbReference type="AlphaFoldDB" id="A0A3P7SEL0"/>
<evidence type="ECO:0000313" key="2">
    <source>
        <dbReference type="Proteomes" id="UP000271098"/>
    </source>
</evidence>
<sequence>MHSLALLRGNRLYLAKDLQGSRADKGKRGWITAYHLPWPVKAMNSLSNYYIPYFADD</sequence>